<sequence>MRRSSNIWRATDSDNVQSIWFQYAPTSKSACQECKGKIITRDLRAKLEFGNGFYCFDCLWKYETPAKCKKSQLFLATERVNALSYRSLPPHIHEKGKCHYISLESLDTLSIMCAISPEDVERIREHVALAQEGKTPYYTPDIVKKQGHGCAYCNAVEDGLEPAEDYDVLGLRYDKAFYHYKCLSASGIINIDAKEIRGYDEIDDAEKELLDELFVKDTESGPIFMAIKKLGFEHCALKNCSYKVISKGKRKSTTFQPQRAIQKDELRIRYGHLSYHPKCFASLGKVNVDAEDIPNYDEMKEDDQEILRKWFKKSKTFEKPVIEKIDESLYCAECCTSKASKFPYPYTIFKKKDQVSLQIRFQGDVYHPECLQKSGKIVIPANEMEDFDSLTFEEKQTLIELFKKTRKRKSTDDQSNAGTKKKKSIDGNEGIKRKIKQEFSCFSSLEGNVQRSQSTVSEESEENELIVPTRSIAFKEEDFEVVHVVEAAVHFPPFDLSGHGSQLEFLNADANNNSQEVIVID</sequence>
<dbReference type="Gene3D" id="3.30.1740.10">
    <property type="entry name" value="Zinc finger, PARP-type"/>
    <property type="match status" value="2"/>
</dbReference>
<dbReference type="WBParaSite" id="PDA_v2.g29526.t1">
    <property type="protein sequence ID" value="PDA_v2.g29526.t1"/>
    <property type="gene ID" value="PDA_v2.g29526"/>
</dbReference>
<evidence type="ECO:0000313" key="1">
    <source>
        <dbReference type="Proteomes" id="UP000887578"/>
    </source>
</evidence>
<dbReference type="InterPro" id="IPR036957">
    <property type="entry name" value="Znf_PARP_sf"/>
</dbReference>
<dbReference type="GO" id="GO:0003677">
    <property type="term" value="F:DNA binding"/>
    <property type="evidence" value="ECO:0007669"/>
    <property type="project" value="InterPro"/>
</dbReference>
<dbReference type="Proteomes" id="UP000887578">
    <property type="component" value="Unplaced"/>
</dbReference>
<evidence type="ECO:0000313" key="2">
    <source>
        <dbReference type="WBParaSite" id="PDA_v2.g29526.t1"/>
    </source>
</evidence>
<dbReference type="SUPFAM" id="SSF57716">
    <property type="entry name" value="Glucocorticoid receptor-like (DNA-binding domain)"/>
    <property type="match status" value="1"/>
</dbReference>
<dbReference type="AlphaFoldDB" id="A0A914QD20"/>
<reference evidence="2" key="1">
    <citation type="submission" date="2022-11" db="UniProtKB">
        <authorList>
            <consortium name="WormBaseParasite"/>
        </authorList>
    </citation>
    <scope>IDENTIFICATION</scope>
</reference>
<keyword evidence="1" id="KW-1185">Reference proteome</keyword>
<protein>
    <submittedName>
        <fullName evidence="2">Uncharacterized protein</fullName>
    </submittedName>
</protein>
<proteinExistence type="predicted"/>
<name>A0A914QD20_9BILA</name>
<organism evidence="1 2">
    <name type="scientific">Panagrolaimus davidi</name>
    <dbReference type="NCBI Taxonomy" id="227884"/>
    <lineage>
        <taxon>Eukaryota</taxon>
        <taxon>Metazoa</taxon>
        <taxon>Ecdysozoa</taxon>
        <taxon>Nematoda</taxon>
        <taxon>Chromadorea</taxon>
        <taxon>Rhabditida</taxon>
        <taxon>Tylenchina</taxon>
        <taxon>Panagrolaimomorpha</taxon>
        <taxon>Panagrolaimoidea</taxon>
        <taxon>Panagrolaimidae</taxon>
        <taxon>Panagrolaimus</taxon>
    </lineage>
</organism>
<accession>A0A914QD20</accession>
<dbReference type="GO" id="GO:0008270">
    <property type="term" value="F:zinc ion binding"/>
    <property type="evidence" value="ECO:0007669"/>
    <property type="project" value="InterPro"/>
</dbReference>